<evidence type="ECO:0000313" key="2">
    <source>
        <dbReference type="EMBL" id="WAC01311.1"/>
    </source>
</evidence>
<dbReference type="AlphaFoldDB" id="A0A9E8SCS3"/>
<dbReference type="Gene3D" id="3.40.50.1110">
    <property type="entry name" value="SGNH hydrolase"/>
    <property type="match status" value="1"/>
</dbReference>
<dbReference type="Proteomes" id="UP001164705">
    <property type="component" value="Chromosome"/>
</dbReference>
<dbReference type="PANTHER" id="PTHR30383:SF5">
    <property type="entry name" value="SGNH HYDROLASE-TYPE ESTERASE DOMAIN-CONTAINING PROTEIN"/>
    <property type="match status" value="1"/>
</dbReference>
<dbReference type="InterPro" id="IPR051532">
    <property type="entry name" value="Ester_Hydrolysis_Enzymes"/>
</dbReference>
<dbReference type="GO" id="GO:0004622">
    <property type="term" value="F:phosphatidylcholine lysophospholipase activity"/>
    <property type="evidence" value="ECO:0007669"/>
    <property type="project" value="TreeGrafter"/>
</dbReference>
<accession>A0A9E8SCS3</accession>
<proteinExistence type="predicted"/>
<evidence type="ECO:0000313" key="3">
    <source>
        <dbReference type="Proteomes" id="UP001164705"/>
    </source>
</evidence>
<reference evidence="2" key="1">
    <citation type="submission" date="2022-11" db="EMBL/GenBank/DDBJ databases">
        <title>Lacinutrix neustonica HL-RS19T sp. nov., isolated from the surface microlayer sample of brackish Lake Shihwa.</title>
        <authorList>
            <person name="Choi J.Y."/>
            <person name="Hwang C.Y."/>
        </authorList>
    </citation>
    <scope>NUCLEOTIDE SEQUENCE</scope>
    <source>
        <strain evidence="2">HL-RS19</strain>
    </source>
</reference>
<feature type="domain" description="SGNH hydrolase-type esterase" evidence="1">
    <location>
        <begin position="68"/>
        <end position="243"/>
    </location>
</feature>
<dbReference type="CDD" id="cd01832">
    <property type="entry name" value="SGNH_hydrolase_like_1"/>
    <property type="match status" value="1"/>
</dbReference>
<sequence>MKNLNLMFACVLCLSLLNSCSKTDIESDSEISDNLTNTYLEETPNTLEIVIEEDETIIDNEAFKILSLGDSYTIGQSVCSTCNFPVQLQDSLTRNLDSIPFSVDIIAQTGWTTTNLINAVNTQAVYSNYDLVTLLIGVNNQYQNKPFELYETEFPLLLDKAIFLANGNKTNVIVLSIPDYAYTPFGNEDPQISEEIDTYNAFAENYCNQNEVKFVHITDITRQGIAQPNLVAPDGLHPSKIAYSRFVERLLPDVLPLVTN</sequence>
<organism evidence="2 3">
    <name type="scientific">Lacinutrix neustonica</name>
    <dbReference type="NCBI Taxonomy" id="2980107"/>
    <lineage>
        <taxon>Bacteria</taxon>
        <taxon>Pseudomonadati</taxon>
        <taxon>Bacteroidota</taxon>
        <taxon>Flavobacteriia</taxon>
        <taxon>Flavobacteriales</taxon>
        <taxon>Flavobacteriaceae</taxon>
        <taxon>Lacinutrix</taxon>
    </lineage>
</organism>
<dbReference type="RefSeq" id="WP_267675925.1">
    <property type="nucleotide sequence ID" value="NZ_CP113088.1"/>
</dbReference>
<keyword evidence="2" id="KW-0378">Hydrolase</keyword>
<dbReference type="Pfam" id="PF13472">
    <property type="entry name" value="Lipase_GDSL_2"/>
    <property type="match status" value="1"/>
</dbReference>
<protein>
    <submittedName>
        <fullName evidence="2">SGNH/GDSL hydrolase family protein</fullName>
    </submittedName>
</protein>
<keyword evidence="3" id="KW-1185">Reference proteome</keyword>
<dbReference type="SUPFAM" id="SSF52266">
    <property type="entry name" value="SGNH hydrolase"/>
    <property type="match status" value="1"/>
</dbReference>
<evidence type="ECO:0000259" key="1">
    <source>
        <dbReference type="Pfam" id="PF13472"/>
    </source>
</evidence>
<dbReference type="InterPro" id="IPR013830">
    <property type="entry name" value="SGNH_hydro"/>
</dbReference>
<name>A0A9E8SCS3_9FLAO</name>
<dbReference type="KEGG" id="lnu:N7U66_14650"/>
<dbReference type="InterPro" id="IPR036514">
    <property type="entry name" value="SGNH_hydro_sf"/>
</dbReference>
<dbReference type="PANTHER" id="PTHR30383">
    <property type="entry name" value="THIOESTERASE 1/PROTEASE 1/LYSOPHOSPHOLIPASE L1"/>
    <property type="match status" value="1"/>
</dbReference>
<dbReference type="EMBL" id="CP113088">
    <property type="protein sequence ID" value="WAC01311.1"/>
    <property type="molecule type" value="Genomic_DNA"/>
</dbReference>
<gene>
    <name evidence="2" type="ORF">N7U66_14650</name>
</gene>